<dbReference type="STRING" id="943830.A4A58_04155"/>
<keyword evidence="3" id="KW-1185">Reference proteome</keyword>
<evidence type="ECO:0000313" key="1">
    <source>
        <dbReference type="EMBL" id="AMH39656.1"/>
    </source>
</evidence>
<dbReference type="RefSeq" id="WP_068730015.1">
    <property type="nucleotide sequence ID" value="NZ_LVYV01000001.1"/>
</dbReference>
<dbReference type="OrthoDB" id="8138912at2"/>
<dbReference type="AlphaFoldDB" id="A0A109ZYL4"/>
<dbReference type="Proteomes" id="UP000076574">
    <property type="component" value="Unassembled WGS sequence"/>
</dbReference>
<protein>
    <submittedName>
        <fullName evidence="1">Uncharacterized protein</fullName>
    </submittedName>
</protein>
<dbReference type="EMBL" id="LVYV01000001">
    <property type="protein sequence ID" value="KZD25603.1"/>
    <property type="molecule type" value="Genomic_DNA"/>
</dbReference>
<reference evidence="2 3" key="2">
    <citation type="submission" date="2016-03" db="EMBL/GenBank/DDBJ databases">
        <title>Microsymbionts genomes from the relict species Vavilovia formosa (Stev.) Fed.</title>
        <authorList>
            <person name="Kopat V."/>
            <person name="Chirak E."/>
            <person name="Kimeklis A."/>
            <person name="Andronov E."/>
        </authorList>
    </citation>
    <scope>NUCLEOTIDE SEQUENCE [LARGE SCALE GENOMIC DNA]</scope>
    <source>
        <strain evidence="2 3">Vaf07</strain>
    </source>
</reference>
<sequence>MIANWTDWKHYPRASRGESIEAPIGPGIFEVRVAQTGALFAFDASDNLAQALAKISAPPKSFISWFGRGDAAMLPELEYRTFSTTTRANARIAFERMIDRRETYMRGAA</sequence>
<evidence type="ECO:0000313" key="3">
    <source>
        <dbReference type="Proteomes" id="UP000076574"/>
    </source>
</evidence>
<dbReference type="EMBL" id="KT955714">
    <property type="protein sequence ID" value="AMH39656.1"/>
    <property type="molecule type" value="Genomic_DNA"/>
</dbReference>
<organism evidence="1">
    <name type="scientific">Tardiphaga robiniae</name>
    <dbReference type="NCBI Taxonomy" id="943830"/>
    <lineage>
        <taxon>Bacteria</taxon>
        <taxon>Pseudomonadati</taxon>
        <taxon>Pseudomonadota</taxon>
        <taxon>Alphaproteobacteria</taxon>
        <taxon>Hyphomicrobiales</taxon>
        <taxon>Nitrobacteraceae</taxon>
        <taxon>Tardiphaga</taxon>
    </lineage>
</organism>
<accession>A0A109ZYL4</accession>
<evidence type="ECO:0000313" key="2">
    <source>
        <dbReference type="EMBL" id="KZD25603.1"/>
    </source>
</evidence>
<gene>
    <name evidence="2" type="ORF">A4A58_04155</name>
    <name evidence="1" type="ORF">PROKKA_00845</name>
</gene>
<proteinExistence type="predicted"/>
<name>A0A109ZYL4_9BRAD</name>
<reference evidence="1" key="1">
    <citation type="submission" date="2015-10" db="EMBL/GenBank/DDBJ databases">
        <title>Evolution marks in rhizobial microsymbionts genomes from the relict species Vavilovia formosa (Stev.) Fed.</title>
        <authorList>
            <person name="Kopat V."/>
        </authorList>
    </citation>
    <scope>NUCLEOTIDE SEQUENCE</scope>
    <source>
        <strain evidence="1">Vaf-07</strain>
    </source>
</reference>